<feature type="non-terminal residue" evidence="1">
    <location>
        <position position="46"/>
    </location>
</feature>
<name>A0A9N9NRQ9_9GLOM</name>
<dbReference type="Proteomes" id="UP000789342">
    <property type="component" value="Unassembled WGS sequence"/>
</dbReference>
<evidence type="ECO:0000313" key="1">
    <source>
        <dbReference type="EMBL" id="CAG8757712.1"/>
    </source>
</evidence>
<feature type="non-terminal residue" evidence="1">
    <location>
        <position position="1"/>
    </location>
</feature>
<proteinExistence type="predicted"/>
<dbReference type="AlphaFoldDB" id="A0A9N9NRQ9"/>
<sequence>QIINHATLRKRKSSKNKVPYQCELHLTFEYKKKHEKKAIETIEEHE</sequence>
<comment type="caution">
    <text evidence="1">The sequence shown here is derived from an EMBL/GenBank/DDBJ whole genome shotgun (WGS) entry which is preliminary data.</text>
</comment>
<accession>A0A9N9NRQ9</accession>
<keyword evidence="2" id="KW-1185">Reference proteome</keyword>
<reference evidence="1" key="1">
    <citation type="submission" date="2021-06" db="EMBL/GenBank/DDBJ databases">
        <authorList>
            <person name="Kallberg Y."/>
            <person name="Tangrot J."/>
            <person name="Rosling A."/>
        </authorList>
    </citation>
    <scope>NUCLEOTIDE SEQUENCE</scope>
    <source>
        <strain evidence="1">CL551</strain>
    </source>
</reference>
<evidence type="ECO:0000313" key="2">
    <source>
        <dbReference type="Proteomes" id="UP000789342"/>
    </source>
</evidence>
<dbReference type="EMBL" id="CAJVPV010039067">
    <property type="protein sequence ID" value="CAG8757712.1"/>
    <property type="molecule type" value="Genomic_DNA"/>
</dbReference>
<protein>
    <submittedName>
        <fullName evidence="1">6392_t:CDS:1</fullName>
    </submittedName>
</protein>
<organism evidence="1 2">
    <name type="scientific">Acaulospora morrowiae</name>
    <dbReference type="NCBI Taxonomy" id="94023"/>
    <lineage>
        <taxon>Eukaryota</taxon>
        <taxon>Fungi</taxon>
        <taxon>Fungi incertae sedis</taxon>
        <taxon>Mucoromycota</taxon>
        <taxon>Glomeromycotina</taxon>
        <taxon>Glomeromycetes</taxon>
        <taxon>Diversisporales</taxon>
        <taxon>Acaulosporaceae</taxon>
        <taxon>Acaulospora</taxon>
    </lineage>
</organism>
<gene>
    <name evidence="1" type="ORF">AMORRO_LOCUS15707</name>
</gene>